<dbReference type="GO" id="GO:0007165">
    <property type="term" value="P:signal transduction"/>
    <property type="evidence" value="ECO:0007669"/>
    <property type="project" value="InterPro"/>
</dbReference>
<dbReference type="CDD" id="cd01670">
    <property type="entry name" value="Death"/>
    <property type="match status" value="1"/>
</dbReference>
<proteinExistence type="predicted"/>
<name>A0A1X7SQ62_AMPQE</name>
<evidence type="ECO:0000259" key="1">
    <source>
        <dbReference type="PROSITE" id="PS50017"/>
    </source>
</evidence>
<protein>
    <recommendedName>
        <fullName evidence="1">Death domain-containing protein</fullName>
    </recommendedName>
</protein>
<evidence type="ECO:0000313" key="2">
    <source>
        <dbReference type="EnsemblMetazoa" id="Aqu2.1.04223_001"/>
    </source>
</evidence>
<reference evidence="2" key="1">
    <citation type="submission" date="2017-05" db="UniProtKB">
        <authorList>
            <consortium name="EnsemblMetazoa"/>
        </authorList>
    </citation>
    <scope>IDENTIFICATION</scope>
</reference>
<organism evidence="2">
    <name type="scientific">Amphimedon queenslandica</name>
    <name type="common">Sponge</name>
    <dbReference type="NCBI Taxonomy" id="400682"/>
    <lineage>
        <taxon>Eukaryota</taxon>
        <taxon>Metazoa</taxon>
        <taxon>Porifera</taxon>
        <taxon>Demospongiae</taxon>
        <taxon>Heteroscleromorpha</taxon>
        <taxon>Haplosclerida</taxon>
        <taxon>Niphatidae</taxon>
        <taxon>Amphimedon</taxon>
    </lineage>
</organism>
<dbReference type="InterPro" id="IPR011029">
    <property type="entry name" value="DEATH-like_dom_sf"/>
</dbReference>
<dbReference type="InterPro" id="IPR000488">
    <property type="entry name" value="Death_dom"/>
</dbReference>
<dbReference type="EnsemblMetazoa" id="Aqu2.1.04223_001">
    <property type="protein sequence ID" value="Aqu2.1.04223_001"/>
    <property type="gene ID" value="Aqu2.1.04223"/>
</dbReference>
<sequence length="117" mass="12858">MATKTSSCSSSLSLFSFPLTIEQLIDVLNLLKRCGFPQSRWKELGLTLGLLMNSLDAIAENYSKVEGCFIECIARWLRRADNVDSKGGATFDSLSDALKSMNENASGDKLDQESKLT</sequence>
<dbReference type="AlphaFoldDB" id="A0A1X7SQ62"/>
<accession>A0A1X7SQ62</accession>
<dbReference type="InParanoid" id="A0A1X7SQ62"/>
<dbReference type="Gene3D" id="1.10.533.10">
    <property type="entry name" value="Death Domain, Fas"/>
    <property type="match status" value="1"/>
</dbReference>
<feature type="domain" description="Death" evidence="1">
    <location>
        <begin position="40"/>
        <end position="114"/>
    </location>
</feature>
<dbReference type="SUPFAM" id="SSF47986">
    <property type="entry name" value="DEATH domain"/>
    <property type="match status" value="1"/>
</dbReference>
<dbReference type="PROSITE" id="PS50017">
    <property type="entry name" value="DEATH_DOMAIN"/>
    <property type="match status" value="1"/>
</dbReference>